<sequence length="223" mass="24097">QVSLQIAYPQEPGYYSHICGGTLISSHWVMTAAHCFTVPEGAIFRVALGEHDLQEVDGAEYYIDVDGVFIHDNWNPSDIGNGYDIALLRLSSSAFDNGFVEIGVLPGAGDVLPNDYLCYVTGWGAVSAGGSVVDRLQEVVLPVVDHKICSQDDWWGSLAKTTMICAGGDGVKAGCNGDSGGPLSCYRNGQWEVHGITSFGYLTCNQYKKPTVFTRVSAYVDWI</sequence>
<dbReference type="PROSITE" id="PS00135">
    <property type="entry name" value="TRYPSIN_SER"/>
    <property type="match status" value="1"/>
</dbReference>
<dbReference type="GO" id="GO:0006508">
    <property type="term" value="P:proteolysis"/>
    <property type="evidence" value="ECO:0007669"/>
    <property type="project" value="UniProtKB-KW"/>
</dbReference>
<dbReference type="EC" id="3.4.21.36" evidence="13"/>
<comment type="catalytic activity">
    <reaction evidence="12">
        <text>Hydrolysis of proteins, including elastin. Preferential cleavage: Ala-|-Xaa.</text>
        <dbReference type="EC" id="3.4.21.36"/>
    </reaction>
</comment>
<dbReference type="Proteomes" id="UP000544127">
    <property type="component" value="Unassembled WGS sequence"/>
</dbReference>
<keyword evidence="6" id="KW-0732">Signal</keyword>
<comment type="caution">
    <text evidence="16">The sequence shown here is derived from an EMBL/GenBank/DDBJ whole genome shotgun (WGS) entry which is preliminary data.</text>
</comment>
<evidence type="ECO:0000256" key="8">
    <source>
        <dbReference type="ARBA" id="ARBA00022825"/>
    </source>
</evidence>
<keyword evidence="7 14" id="KW-0378">Hydrolase</keyword>
<evidence type="ECO:0000256" key="5">
    <source>
        <dbReference type="ARBA" id="ARBA00022723"/>
    </source>
</evidence>
<dbReference type="FunFam" id="2.40.10.10:FF:000122">
    <property type="entry name" value="Chymotrypsin-like elastase family member 1"/>
    <property type="match status" value="1"/>
</dbReference>
<dbReference type="InterPro" id="IPR050850">
    <property type="entry name" value="Peptidase_S1_Elastase_sf"/>
</dbReference>
<evidence type="ECO:0000256" key="6">
    <source>
        <dbReference type="ARBA" id="ARBA00022729"/>
    </source>
</evidence>
<dbReference type="PRINTS" id="PR00722">
    <property type="entry name" value="CHYMOTRYPSIN"/>
</dbReference>
<dbReference type="AlphaFoldDB" id="A0A7K6AKF1"/>
<reference evidence="16 17" key="1">
    <citation type="submission" date="2019-09" db="EMBL/GenBank/DDBJ databases">
        <title>Bird 10,000 Genomes (B10K) Project - Family phase.</title>
        <authorList>
            <person name="Zhang G."/>
        </authorList>
    </citation>
    <scope>NUCLEOTIDE SEQUENCE [LARGE SCALE GENOMIC DNA]</scope>
    <source>
        <strain evidence="16">B10K-DU-012-37</strain>
    </source>
</reference>
<evidence type="ECO:0000256" key="2">
    <source>
        <dbReference type="ARBA" id="ARBA00004613"/>
    </source>
</evidence>
<dbReference type="FunFam" id="2.40.10.10:FF:000017">
    <property type="entry name" value="Chymotrypsin-like elastase family member 1"/>
    <property type="match status" value="1"/>
</dbReference>
<keyword evidence="4 14" id="KW-0645">Protease</keyword>
<dbReference type="Gene3D" id="2.40.10.10">
    <property type="entry name" value="Trypsin-like serine proteases"/>
    <property type="match status" value="2"/>
</dbReference>
<dbReference type="InterPro" id="IPR001254">
    <property type="entry name" value="Trypsin_dom"/>
</dbReference>
<feature type="domain" description="Peptidase S1" evidence="15">
    <location>
        <begin position="1"/>
        <end position="223"/>
    </location>
</feature>
<evidence type="ECO:0000256" key="1">
    <source>
        <dbReference type="ARBA" id="ARBA00001913"/>
    </source>
</evidence>
<keyword evidence="8 14" id="KW-0720">Serine protease</keyword>
<evidence type="ECO:0000313" key="16">
    <source>
        <dbReference type="EMBL" id="NWU90490.1"/>
    </source>
</evidence>
<dbReference type="InterPro" id="IPR033116">
    <property type="entry name" value="TRYPSIN_SER"/>
</dbReference>
<evidence type="ECO:0000256" key="13">
    <source>
        <dbReference type="ARBA" id="ARBA00039015"/>
    </source>
</evidence>
<dbReference type="PANTHER" id="PTHR24257">
    <property type="entry name" value="CHYMOTRYPSIN-LIKE ELASTASE FAMILY MEMBER"/>
    <property type="match status" value="1"/>
</dbReference>
<organism evidence="16 17">
    <name type="scientific">Upupa epops</name>
    <name type="common">Eurasian hoopoe</name>
    <dbReference type="NCBI Taxonomy" id="57439"/>
    <lineage>
        <taxon>Eukaryota</taxon>
        <taxon>Metazoa</taxon>
        <taxon>Chordata</taxon>
        <taxon>Craniata</taxon>
        <taxon>Vertebrata</taxon>
        <taxon>Euteleostomi</taxon>
        <taxon>Archelosauria</taxon>
        <taxon>Archosauria</taxon>
        <taxon>Dinosauria</taxon>
        <taxon>Saurischia</taxon>
        <taxon>Theropoda</taxon>
        <taxon>Coelurosauria</taxon>
        <taxon>Aves</taxon>
        <taxon>Neognathae</taxon>
        <taxon>Neoaves</taxon>
        <taxon>Telluraves</taxon>
        <taxon>Coraciimorphae</taxon>
        <taxon>Bucerotiformes</taxon>
        <taxon>Upupidae</taxon>
        <taxon>Upupa</taxon>
    </lineage>
</organism>
<keyword evidence="10" id="KW-0865">Zymogen</keyword>
<dbReference type="InterPro" id="IPR043504">
    <property type="entry name" value="Peptidase_S1_PA_chymotrypsin"/>
</dbReference>
<dbReference type="InterPro" id="IPR001314">
    <property type="entry name" value="Peptidase_S1A"/>
</dbReference>
<dbReference type="PROSITE" id="PS00134">
    <property type="entry name" value="TRYPSIN_HIS"/>
    <property type="match status" value="1"/>
</dbReference>
<evidence type="ECO:0000256" key="9">
    <source>
        <dbReference type="ARBA" id="ARBA00022837"/>
    </source>
</evidence>
<dbReference type="PANTHER" id="PTHR24257:SF0">
    <property type="entry name" value="CHYMOTRYPSIN-LIKE ELASTASE FAMILY MEMBER 1"/>
    <property type="match status" value="1"/>
</dbReference>
<dbReference type="GO" id="GO:0046872">
    <property type="term" value="F:metal ion binding"/>
    <property type="evidence" value="ECO:0007669"/>
    <property type="project" value="UniProtKB-KW"/>
</dbReference>
<feature type="non-terminal residue" evidence="16">
    <location>
        <position position="223"/>
    </location>
</feature>
<keyword evidence="17" id="KW-1185">Reference proteome</keyword>
<protein>
    <recommendedName>
        <fullName evidence="13">pancreatic elastase</fullName>
        <ecNumber evidence="13">3.4.21.36</ecNumber>
    </recommendedName>
</protein>
<dbReference type="OrthoDB" id="10061449at2759"/>
<keyword evidence="11" id="KW-1015">Disulfide bond</keyword>
<evidence type="ECO:0000259" key="15">
    <source>
        <dbReference type="PROSITE" id="PS50240"/>
    </source>
</evidence>
<gene>
    <name evidence="16" type="primary">Cela1</name>
    <name evidence="16" type="ORF">UPUEPO_R03905</name>
</gene>
<dbReference type="SUPFAM" id="SSF50494">
    <property type="entry name" value="Trypsin-like serine proteases"/>
    <property type="match status" value="1"/>
</dbReference>
<evidence type="ECO:0000256" key="14">
    <source>
        <dbReference type="RuleBase" id="RU363034"/>
    </source>
</evidence>
<evidence type="ECO:0000256" key="3">
    <source>
        <dbReference type="ARBA" id="ARBA00022525"/>
    </source>
</evidence>
<dbReference type="EMBL" id="VZRI01002467">
    <property type="protein sequence ID" value="NWU90490.1"/>
    <property type="molecule type" value="Genomic_DNA"/>
</dbReference>
<dbReference type="GO" id="GO:0004252">
    <property type="term" value="F:serine-type endopeptidase activity"/>
    <property type="evidence" value="ECO:0007669"/>
    <property type="project" value="UniProtKB-EC"/>
</dbReference>
<dbReference type="SMART" id="SM00020">
    <property type="entry name" value="Tryp_SPc"/>
    <property type="match status" value="1"/>
</dbReference>
<dbReference type="PROSITE" id="PS50240">
    <property type="entry name" value="TRYPSIN_DOM"/>
    <property type="match status" value="1"/>
</dbReference>
<evidence type="ECO:0000256" key="10">
    <source>
        <dbReference type="ARBA" id="ARBA00023145"/>
    </source>
</evidence>
<dbReference type="Pfam" id="PF00089">
    <property type="entry name" value="Trypsin"/>
    <property type="match status" value="1"/>
</dbReference>
<dbReference type="GO" id="GO:0005615">
    <property type="term" value="C:extracellular space"/>
    <property type="evidence" value="ECO:0007669"/>
    <property type="project" value="TreeGrafter"/>
</dbReference>
<proteinExistence type="predicted"/>
<evidence type="ECO:0000256" key="12">
    <source>
        <dbReference type="ARBA" id="ARBA00036864"/>
    </source>
</evidence>
<comment type="subcellular location">
    <subcellularLocation>
        <location evidence="2">Secreted</location>
    </subcellularLocation>
</comment>
<evidence type="ECO:0000256" key="7">
    <source>
        <dbReference type="ARBA" id="ARBA00022801"/>
    </source>
</evidence>
<keyword evidence="3" id="KW-0964">Secreted</keyword>
<comment type="cofactor">
    <cofactor evidence="1">
        <name>Ca(2+)</name>
        <dbReference type="ChEBI" id="CHEBI:29108"/>
    </cofactor>
</comment>
<evidence type="ECO:0000256" key="11">
    <source>
        <dbReference type="ARBA" id="ARBA00023157"/>
    </source>
</evidence>
<keyword evidence="5" id="KW-0479">Metal-binding</keyword>
<evidence type="ECO:0000313" key="17">
    <source>
        <dbReference type="Proteomes" id="UP000544127"/>
    </source>
</evidence>
<dbReference type="InterPro" id="IPR009003">
    <property type="entry name" value="Peptidase_S1_PA"/>
</dbReference>
<dbReference type="CDD" id="cd00190">
    <property type="entry name" value="Tryp_SPc"/>
    <property type="match status" value="1"/>
</dbReference>
<name>A0A7K6AKF1_UPUEP</name>
<dbReference type="InterPro" id="IPR018114">
    <property type="entry name" value="TRYPSIN_HIS"/>
</dbReference>
<accession>A0A7K6AKF1</accession>
<feature type="non-terminal residue" evidence="16">
    <location>
        <position position="1"/>
    </location>
</feature>
<keyword evidence="9" id="KW-0106">Calcium</keyword>
<evidence type="ECO:0000256" key="4">
    <source>
        <dbReference type="ARBA" id="ARBA00022670"/>
    </source>
</evidence>